<evidence type="ECO:0000313" key="1">
    <source>
        <dbReference type="EMBL" id="GJS81831.1"/>
    </source>
</evidence>
<protein>
    <submittedName>
        <fullName evidence="1">Uncharacterized protein</fullName>
    </submittedName>
</protein>
<reference evidence="1" key="1">
    <citation type="journal article" date="2022" name="Int. J. Mol. Sci.">
        <title>Draft Genome of Tanacetum Coccineum: Genomic Comparison of Closely Related Tanacetum-Family Plants.</title>
        <authorList>
            <person name="Yamashiro T."/>
            <person name="Shiraishi A."/>
            <person name="Nakayama K."/>
            <person name="Satake H."/>
        </authorList>
    </citation>
    <scope>NUCLEOTIDE SEQUENCE</scope>
</reference>
<reference evidence="1" key="2">
    <citation type="submission" date="2022-01" db="EMBL/GenBank/DDBJ databases">
        <authorList>
            <person name="Yamashiro T."/>
            <person name="Shiraishi A."/>
            <person name="Satake H."/>
            <person name="Nakayama K."/>
        </authorList>
    </citation>
    <scope>NUCLEOTIDE SEQUENCE</scope>
</reference>
<keyword evidence="2" id="KW-1185">Reference proteome</keyword>
<accession>A0ABQ4YWF2</accession>
<proteinExistence type="predicted"/>
<dbReference type="Proteomes" id="UP001151760">
    <property type="component" value="Unassembled WGS sequence"/>
</dbReference>
<dbReference type="EMBL" id="BQNB010010778">
    <property type="protein sequence ID" value="GJS81831.1"/>
    <property type="molecule type" value="Genomic_DNA"/>
</dbReference>
<comment type="caution">
    <text evidence="1">The sequence shown here is derived from an EMBL/GenBank/DDBJ whole genome shotgun (WGS) entry which is preliminary data.</text>
</comment>
<organism evidence="1 2">
    <name type="scientific">Tanacetum coccineum</name>
    <dbReference type="NCBI Taxonomy" id="301880"/>
    <lineage>
        <taxon>Eukaryota</taxon>
        <taxon>Viridiplantae</taxon>
        <taxon>Streptophyta</taxon>
        <taxon>Embryophyta</taxon>
        <taxon>Tracheophyta</taxon>
        <taxon>Spermatophyta</taxon>
        <taxon>Magnoliopsida</taxon>
        <taxon>eudicotyledons</taxon>
        <taxon>Gunneridae</taxon>
        <taxon>Pentapetalae</taxon>
        <taxon>asterids</taxon>
        <taxon>campanulids</taxon>
        <taxon>Asterales</taxon>
        <taxon>Asteraceae</taxon>
        <taxon>Asteroideae</taxon>
        <taxon>Anthemideae</taxon>
        <taxon>Anthemidinae</taxon>
        <taxon>Tanacetum</taxon>
    </lineage>
</organism>
<name>A0ABQ4YWF2_9ASTR</name>
<gene>
    <name evidence="1" type="ORF">Tco_0748372</name>
</gene>
<evidence type="ECO:0000313" key="2">
    <source>
        <dbReference type="Proteomes" id="UP001151760"/>
    </source>
</evidence>
<sequence length="217" mass="24021">MCQTSTMNTFSPKLLQGTRLEGAWYLDDDTIIGDTMVVGKEDPRSKLPGVFPPNITRPLHGARLLGGPASVDFNFSNELVMKRVAKTIVLMDTIMKINDCECELLLLRACVALERIVTAFEPGVPLFFVLKSCSACSKVFTGDIYGDHAISCDEVDIGLGRGCDKPLRLADMLLYSWDKGLDVCGFDMVLTFDDIGYIKKDKNKAKMDKSEHEIGRV</sequence>